<dbReference type="PROSITE" id="PS50112">
    <property type="entry name" value="PAS"/>
    <property type="match status" value="2"/>
</dbReference>
<feature type="non-terminal residue" evidence="9">
    <location>
        <position position="437"/>
    </location>
</feature>
<dbReference type="InterPro" id="IPR000700">
    <property type="entry name" value="PAS-assoc_C"/>
</dbReference>
<evidence type="ECO:0000256" key="2">
    <source>
        <dbReference type="ARBA" id="ARBA00012438"/>
    </source>
</evidence>
<evidence type="ECO:0000259" key="7">
    <source>
        <dbReference type="PROSITE" id="PS50112"/>
    </source>
</evidence>
<reference evidence="9" key="1">
    <citation type="journal article" date="2015" name="Nature">
        <title>Complex archaea that bridge the gap between prokaryotes and eukaryotes.</title>
        <authorList>
            <person name="Spang A."/>
            <person name="Saw J.H."/>
            <person name="Jorgensen S.L."/>
            <person name="Zaremba-Niedzwiedzka K."/>
            <person name="Martijn J."/>
            <person name="Lind A.E."/>
            <person name="van Eijk R."/>
            <person name="Schleper C."/>
            <person name="Guy L."/>
            <person name="Ettema T.J."/>
        </authorList>
    </citation>
    <scope>NUCLEOTIDE SEQUENCE</scope>
</reference>
<dbReference type="InterPro" id="IPR052162">
    <property type="entry name" value="Sensor_kinase/Photoreceptor"/>
</dbReference>
<dbReference type="CDD" id="cd00130">
    <property type="entry name" value="PAS"/>
    <property type="match status" value="3"/>
</dbReference>
<comment type="catalytic activity">
    <reaction evidence="1">
        <text>ATP + protein L-histidine = ADP + protein N-phospho-L-histidine.</text>
        <dbReference type="EC" id="2.7.13.3"/>
    </reaction>
</comment>
<protein>
    <recommendedName>
        <fullName evidence="2">histidine kinase</fullName>
        <ecNumber evidence="2">2.7.13.3</ecNumber>
    </recommendedName>
</protein>
<dbReference type="AlphaFoldDB" id="A0A0F9BSF5"/>
<feature type="domain" description="PAC" evidence="8">
    <location>
        <begin position="345"/>
        <end position="397"/>
    </location>
</feature>
<dbReference type="Pfam" id="PF13426">
    <property type="entry name" value="PAS_9"/>
    <property type="match status" value="1"/>
</dbReference>
<feature type="compositionally biased region" description="Basic residues" evidence="6">
    <location>
        <begin position="1"/>
        <end position="10"/>
    </location>
</feature>
<dbReference type="PANTHER" id="PTHR43304">
    <property type="entry name" value="PHYTOCHROME-LIKE PROTEIN CPH1"/>
    <property type="match status" value="1"/>
</dbReference>
<feature type="domain" description="PAS" evidence="7">
    <location>
        <begin position="26"/>
        <end position="74"/>
    </location>
</feature>
<evidence type="ECO:0000256" key="6">
    <source>
        <dbReference type="SAM" id="MobiDB-lite"/>
    </source>
</evidence>
<feature type="compositionally biased region" description="Basic and acidic residues" evidence="6">
    <location>
        <begin position="11"/>
        <end position="23"/>
    </location>
</feature>
<evidence type="ECO:0000256" key="1">
    <source>
        <dbReference type="ARBA" id="ARBA00000085"/>
    </source>
</evidence>
<organism evidence="9">
    <name type="scientific">marine sediment metagenome</name>
    <dbReference type="NCBI Taxonomy" id="412755"/>
    <lineage>
        <taxon>unclassified sequences</taxon>
        <taxon>metagenomes</taxon>
        <taxon>ecological metagenomes</taxon>
    </lineage>
</organism>
<evidence type="ECO:0000256" key="3">
    <source>
        <dbReference type="ARBA" id="ARBA00022553"/>
    </source>
</evidence>
<dbReference type="InterPro" id="IPR000014">
    <property type="entry name" value="PAS"/>
</dbReference>
<dbReference type="PANTHER" id="PTHR43304:SF1">
    <property type="entry name" value="PAC DOMAIN-CONTAINING PROTEIN"/>
    <property type="match status" value="1"/>
</dbReference>
<dbReference type="SMART" id="SM00091">
    <property type="entry name" value="PAS"/>
    <property type="match status" value="3"/>
</dbReference>
<gene>
    <name evidence="9" type="ORF">LCGC14_2693520</name>
</gene>
<feature type="region of interest" description="Disordered" evidence="6">
    <location>
        <begin position="1"/>
        <end position="23"/>
    </location>
</feature>
<name>A0A0F9BSF5_9ZZZZ</name>
<dbReference type="SMART" id="SM00086">
    <property type="entry name" value="PAC"/>
    <property type="match status" value="2"/>
</dbReference>
<sequence length="437" mass="50573">KLKNKLILKKSMKEPKKSTSEKLRESEEKLKDFMEAATEGFLVYDSELILREINDSALRIIGKRRDDVIGKHILEISPGLEKTGRYDEYLNVIKTGKPFYTDDATQPPKFRNIHLSINAFKLIGGLGMIFTDVTERRRAEKKLKEEKEKAQTYLDTAGVILLVLNADQTVQLINRKGCEILKENEDEIIGVNWIDKYIPENNRELVKREYNRFVNGEIKLFKYTEEPLIKKNGEKRIIAWHNRALKNAEGKIVGSLSSGQDITERIEIEQKLKESEEKHRAFMETAKDFMHILDKKGKIIYVNRDFCGYKKEELMKMHIIELIAEETLPSYASELKNLIKNGRINHIDVSCKRKDGTKIVGELSVVAIYKTDGKFNGARGIFKDITERRKAEIKLKESEEKWKALVENSPAHIMLLDREHKILSINRTAPDLTKEEV</sequence>
<proteinExistence type="predicted"/>
<comment type="caution">
    <text evidence="9">The sequence shown here is derived from an EMBL/GenBank/DDBJ whole genome shotgun (WGS) entry which is preliminary data.</text>
</comment>
<dbReference type="EMBL" id="LAZR01047801">
    <property type="protein sequence ID" value="KKK93374.1"/>
    <property type="molecule type" value="Genomic_DNA"/>
</dbReference>
<dbReference type="PROSITE" id="PS50113">
    <property type="entry name" value="PAC"/>
    <property type="match status" value="2"/>
</dbReference>
<dbReference type="InterPro" id="IPR013656">
    <property type="entry name" value="PAS_4"/>
</dbReference>
<accession>A0A0F9BSF5</accession>
<dbReference type="NCBIfam" id="TIGR00229">
    <property type="entry name" value="sensory_box"/>
    <property type="match status" value="3"/>
</dbReference>
<dbReference type="InterPro" id="IPR001610">
    <property type="entry name" value="PAC"/>
</dbReference>
<evidence type="ECO:0000259" key="8">
    <source>
        <dbReference type="PROSITE" id="PS50113"/>
    </source>
</evidence>
<keyword evidence="4" id="KW-0808">Transferase</keyword>
<feature type="domain" description="PAC" evidence="8">
    <location>
        <begin position="222"/>
        <end position="274"/>
    </location>
</feature>
<feature type="domain" description="PAS" evidence="7">
    <location>
        <begin position="146"/>
        <end position="217"/>
    </location>
</feature>
<dbReference type="EC" id="2.7.13.3" evidence="2"/>
<dbReference type="InterPro" id="IPR035965">
    <property type="entry name" value="PAS-like_dom_sf"/>
</dbReference>
<dbReference type="SUPFAM" id="SSF55785">
    <property type="entry name" value="PYP-like sensor domain (PAS domain)"/>
    <property type="match status" value="4"/>
</dbReference>
<evidence type="ECO:0000256" key="4">
    <source>
        <dbReference type="ARBA" id="ARBA00022679"/>
    </source>
</evidence>
<evidence type="ECO:0000313" key="9">
    <source>
        <dbReference type="EMBL" id="KKK93374.1"/>
    </source>
</evidence>
<evidence type="ECO:0000256" key="5">
    <source>
        <dbReference type="ARBA" id="ARBA00022777"/>
    </source>
</evidence>
<dbReference type="Pfam" id="PF08448">
    <property type="entry name" value="PAS_4"/>
    <property type="match status" value="2"/>
</dbReference>
<dbReference type="GO" id="GO:0004673">
    <property type="term" value="F:protein histidine kinase activity"/>
    <property type="evidence" value="ECO:0007669"/>
    <property type="project" value="UniProtKB-EC"/>
</dbReference>
<feature type="non-terminal residue" evidence="9">
    <location>
        <position position="1"/>
    </location>
</feature>
<keyword evidence="5" id="KW-0418">Kinase</keyword>
<keyword evidence="3" id="KW-0597">Phosphoprotein</keyword>
<dbReference type="Gene3D" id="3.30.450.20">
    <property type="entry name" value="PAS domain"/>
    <property type="match status" value="4"/>
</dbReference>